<name>A0A4S5BLY3_9BURK</name>
<comment type="caution">
    <text evidence="2">The sequence shown here is derived from an EMBL/GenBank/DDBJ whole genome shotgun (WGS) entry which is preliminary data.</text>
</comment>
<organism evidence="2 3">
    <name type="scientific">Lampropedia aestuarii</name>
    <dbReference type="NCBI Taxonomy" id="2562762"/>
    <lineage>
        <taxon>Bacteria</taxon>
        <taxon>Pseudomonadati</taxon>
        <taxon>Pseudomonadota</taxon>
        <taxon>Betaproteobacteria</taxon>
        <taxon>Burkholderiales</taxon>
        <taxon>Comamonadaceae</taxon>
        <taxon>Lampropedia</taxon>
    </lineage>
</organism>
<dbReference type="Pfam" id="PF06912">
    <property type="entry name" value="DUF1275"/>
    <property type="match status" value="1"/>
</dbReference>
<gene>
    <name evidence="2" type="ORF">E8K88_13310</name>
</gene>
<evidence type="ECO:0000313" key="3">
    <source>
        <dbReference type="Proteomes" id="UP000306236"/>
    </source>
</evidence>
<feature type="transmembrane region" description="Helical" evidence="1">
    <location>
        <begin position="68"/>
        <end position="90"/>
    </location>
</feature>
<feature type="transmembrane region" description="Helical" evidence="1">
    <location>
        <begin position="225"/>
        <end position="245"/>
    </location>
</feature>
<dbReference type="OrthoDB" id="270162at2"/>
<keyword evidence="3" id="KW-1185">Reference proteome</keyword>
<reference evidence="2 3" key="1">
    <citation type="submission" date="2019-04" db="EMBL/GenBank/DDBJ databases">
        <title>Lampropedia sp YIM MLB12 draf genome.</title>
        <authorList>
            <person name="Wang Y.-X."/>
        </authorList>
    </citation>
    <scope>NUCLEOTIDE SEQUENCE [LARGE SCALE GENOMIC DNA]</scope>
    <source>
        <strain evidence="2 3">YIM MLB12</strain>
    </source>
</reference>
<feature type="transmembrane region" description="Helical" evidence="1">
    <location>
        <begin position="130"/>
        <end position="149"/>
    </location>
</feature>
<accession>A0A4S5BLY3</accession>
<proteinExistence type="predicted"/>
<protein>
    <submittedName>
        <fullName evidence="2">DUF1275 domain-containing protein</fullName>
    </submittedName>
</protein>
<dbReference type="PANTHER" id="PTHR37314:SF4">
    <property type="entry name" value="UPF0700 TRANSMEMBRANE PROTEIN YOAK"/>
    <property type="match status" value="1"/>
</dbReference>
<keyword evidence="1" id="KW-1133">Transmembrane helix</keyword>
<dbReference type="Proteomes" id="UP000306236">
    <property type="component" value="Unassembled WGS sequence"/>
</dbReference>
<dbReference type="EMBL" id="SSWX01000018">
    <property type="protein sequence ID" value="THJ32043.1"/>
    <property type="molecule type" value="Genomic_DNA"/>
</dbReference>
<evidence type="ECO:0000256" key="1">
    <source>
        <dbReference type="SAM" id="Phobius"/>
    </source>
</evidence>
<keyword evidence="1" id="KW-0472">Membrane</keyword>
<dbReference type="AlphaFoldDB" id="A0A4S5BLY3"/>
<dbReference type="InterPro" id="IPR010699">
    <property type="entry name" value="DUF1275"/>
</dbReference>
<sequence length="267" mass="29005">MRSYWRHARQLTGRTRTARNNLLLSLTLSFVAGATNAGGFLAVAQYTSHMTGIVAHMADSLLLGAYDLALAALGGLLAFLLGATCTSVMVSYARRHRLESEYAMPLMLEAMLLIVFGVMGAQLHSVLSPLFVPVTVLLLCFIMGVQNAVATQLSGSPIRTTHVTGTVTDLGVELGKMLYWNRSQFSDGRSAIRANQRQIISLTALLLFFFIGGVTGAWAFNRIGFGFTLALAALLIVLAIAPLGYDIRVAWRYWLGQHGKAKSKPRQ</sequence>
<keyword evidence="1" id="KW-0812">Transmembrane</keyword>
<feature type="transmembrane region" description="Helical" evidence="1">
    <location>
        <begin position="102"/>
        <end position="124"/>
    </location>
</feature>
<dbReference type="PANTHER" id="PTHR37314">
    <property type="entry name" value="SLR0142 PROTEIN"/>
    <property type="match status" value="1"/>
</dbReference>
<evidence type="ECO:0000313" key="2">
    <source>
        <dbReference type="EMBL" id="THJ32043.1"/>
    </source>
</evidence>
<feature type="transmembrane region" description="Helical" evidence="1">
    <location>
        <begin position="199"/>
        <end position="219"/>
    </location>
</feature>